<organism evidence="1 2">
    <name type="scientific">Nepenthes gracilis</name>
    <name type="common">Slender pitcher plant</name>
    <dbReference type="NCBI Taxonomy" id="150966"/>
    <lineage>
        <taxon>Eukaryota</taxon>
        <taxon>Viridiplantae</taxon>
        <taxon>Streptophyta</taxon>
        <taxon>Embryophyta</taxon>
        <taxon>Tracheophyta</taxon>
        <taxon>Spermatophyta</taxon>
        <taxon>Magnoliopsida</taxon>
        <taxon>eudicotyledons</taxon>
        <taxon>Gunneridae</taxon>
        <taxon>Pentapetalae</taxon>
        <taxon>Caryophyllales</taxon>
        <taxon>Nepenthaceae</taxon>
        <taxon>Nepenthes</taxon>
    </lineage>
</organism>
<sequence length="446" mass="47675">MLGLNSIPGSPHTPKVARSQCQLSRFCPNRQFLSQFGTPAGQGWPPGGASLLSSGSLLPFPVFVYFLAGAAIYGYSSGAPNAIPHPPILLPSLSPSCAPLSPSPSRPSVIENSLYLKPQIFHRSLSTLALSHSTPSTINPSDFPLLPDARVLPLLNAPSTLSPQEDRSLDLGCVPRVSDVVISDVPPAAANGLDLESDELHFKTRSTTKKPKSPQECVKENIAVISISNSFEVLQAENGSSTLTNLLDVPSVEDNPFSLDMMINPIAKPLDEIVVERMETFDTSNSVLGTASLGSSHFDTINEEPESIVVLTDNHFMKISRVDHGFNPAESNLLGVNPNCPHEDPDKVHSLSISSPSEELALSTDLVQETSRGSQVIVQVQSSILLSSVAAHLAGIPVPVVVIQTATISLASQNGPMLLLPLQVVLYCTLVLPGRSRIKQKKLMRF</sequence>
<dbReference type="EMBL" id="BSYO01000003">
    <property type="protein sequence ID" value="GMH02040.1"/>
    <property type="molecule type" value="Genomic_DNA"/>
</dbReference>
<accession>A0AAD3XEH3</accession>
<evidence type="ECO:0000313" key="1">
    <source>
        <dbReference type="EMBL" id="GMH02040.1"/>
    </source>
</evidence>
<proteinExistence type="predicted"/>
<dbReference type="Proteomes" id="UP001279734">
    <property type="component" value="Unassembled WGS sequence"/>
</dbReference>
<keyword evidence="2" id="KW-1185">Reference proteome</keyword>
<gene>
    <name evidence="1" type="ORF">Nepgr_003879</name>
</gene>
<dbReference type="AlphaFoldDB" id="A0AAD3XEH3"/>
<protein>
    <submittedName>
        <fullName evidence="1">Uncharacterized protein</fullName>
    </submittedName>
</protein>
<name>A0AAD3XEH3_NEPGR</name>
<comment type="caution">
    <text evidence="1">The sequence shown here is derived from an EMBL/GenBank/DDBJ whole genome shotgun (WGS) entry which is preliminary data.</text>
</comment>
<reference evidence="1" key="1">
    <citation type="submission" date="2023-05" db="EMBL/GenBank/DDBJ databases">
        <title>Nepenthes gracilis genome sequencing.</title>
        <authorList>
            <person name="Fukushima K."/>
        </authorList>
    </citation>
    <scope>NUCLEOTIDE SEQUENCE</scope>
    <source>
        <strain evidence="1">SING2019-196</strain>
    </source>
</reference>
<evidence type="ECO:0000313" key="2">
    <source>
        <dbReference type="Proteomes" id="UP001279734"/>
    </source>
</evidence>